<evidence type="ECO:0000256" key="6">
    <source>
        <dbReference type="ARBA" id="ARBA00022837"/>
    </source>
</evidence>
<dbReference type="Gene3D" id="2.150.10.10">
    <property type="entry name" value="Serralysin-like metalloprotease, C-terminal"/>
    <property type="match status" value="6"/>
</dbReference>
<dbReference type="InterPro" id="IPR001343">
    <property type="entry name" value="Hemolysn_Ca-bd"/>
</dbReference>
<dbReference type="GO" id="GO:0005576">
    <property type="term" value="C:extracellular region"/>
    <property type="evidence" value="ECO:0007669"/>
    <property type="project" value="UniProtKB-SubCell"/>
</dbReference>
<evidence type="ECO:0000256" key="5">
    <source>
        <dbReference type="ARBA" id="ARBA00022737"/>
    </source>
</evidence>
<accession>A0A2N9XTT2</accession>
<dbReference type="InterPro" id="IPR011049">
    <property type="entry name" value="Serralysin-like_metalloprot_C"/>
</dbReference>
<evidence type="ECO:0000256" key="8">
    <source>
        <dbReference type="ARBA" id="ARBA00023136"/>
    </source>
</evidence>
<keyword evidence="4" id="KW-0800">Toxin</keyword>
<evidence type="ECO:0000256" key="7">
    <source>
        <dbReference type="ARBA" id="ARBA00023026"/>
    </source>
</evidence>
<reference evidence="11 12" key="1">
    <citation type="journal article" date="2017" name="MBio">
        <title>Type VI secretion-mediated competition in the bee gut microbiome.</title>
        <authorList>
            <person name="Steele M.I."/>
            <person name="Kwong W.K."/>
            <person name="Powell J.E."/>
            <person name="Whiteley M."/>
            <person name="Moran N.A."/>
        </authorList>
    </citation>
    <scope>NUCLEOTIDE SEQUENCE [LARGE SCALE GENOMIC DNA]</scope>
    <source>
        <strain evidence="11 12">Occ4-2</strain>
    </source>
</reference>
<dbReference type="Pfam" id="PF06594">
    <property type="entry name" value="HCBP_related"/>
    <property type="match status" value="2"/>
</dbReference>
<dbReference type="InterPro" id="IPR003995">
    <property type="entry name" value="RTX_toxin_determinant-A"/>
</dbReference>
<dbReference type="EMBL" id="MEIQ01000022">
    <property type="protein sequence ID" value="PIT52774.1"/>
    <property type="molecule type" value="Genomic_DNA"/>
</dbReference>
<dbReference type="InterPro" id="IPR050557">
    <property type="entry name" value="RTX_toxin/Mannuronan_C5-epim"/>
</dbReference>
<dbReference type="PRINTS" id="PR01488">
    <property type="entry name" value="RTXTOXINA"/>
</dbReference>
<dbReference type="InterPro" id="IPR018511">
    <property type="entry name" value="Hemolysin-typ_Ca-bd_CS"/>
</dbReference>
<comment type="subcellular location">
    <subcellularLocation>
        <location evidence="1">Membrane</location>
    </subcellularLocation>
    <subcellularLocation>
        <location evidence="2">Secreted</location>
    </subcellularLocation>
</comment>
<dbReference type="Pfam" id="PF00353">
    <property type="entry name" value="HemolysinCabind"/>
    <property type="match status" value="6"/>
</dbReference>
<evidence type="ECO:0000256" key="1">
    <source>
        <dbReference type="ARBA" id="ARBA00004370"/>
    </source>
</evidence>
<dbReference type="InterPro" id="IPR028974">
    <property type="entry name" value="TSP_type-3_rpt"/>
</dbReference>
<feature type="coiled-coil region" evidence="9">
    <location>
        <begin position="26"/>
        <end position="53"/>
    </location>
</feature>
<comment type="caution">
    <text evidence="11">The sequence shown here is derived from an EMBL/GenBank/DDBJ whole genome shotgun (WGS) entry which is preliminary data.</text>
</comment>
<dbReference type="PANTHER" id="PTHR38340:SF1">
    <property type="entry name" value="S-LAYER PROTEIN"/>
    <property type="match status" value="1"/>
</dbReference>
<proteinExistence type="predicted"/>
<feature type="domain" description="Haemolysin-type calcium binding-related" evidence="10">
    <location>
        <begin position="1173"/>
        <end position="1205"/>
    </location>
</feature>
<dbReference type="GO" id="GO:0090729">
    <property type="term" value="F:toxin activity"/>
    <property type="evidence" value="ECO:0007669"/>
    <property type="project" value="UniProtKB-KW"/>
</dbReference>
<evidence type="ECO:0000256" key="9">
    <source>
        <dbReference type="SAM" id="Coils"/>
    </source>
</evidence>
<evidence type="ECO:0000313" key="12">
    <source>
        <dbReference type="Proteomes" id="UP000231484"/>
    </source>
</evidence>
<dbReference type="GO" id="GO:0016020">
    <property type="term" value="C:membrane"/>
    <property type="evidence" value="ECO:0007669"/>
    <property type="project" value="UniProtKB-SubCell"/>
</dbReference>
<keyword evidence="9" id="KW-0175">Coiled coil</keyword>
<sequence length="1335" mass="145789">MNCFIKGEGFQGYLSLQDYMLEKNSYDLTDEQRAELQSILNDIENRLAHGEDADYSKAYDYLKSTIPAGNQDANGLNLWLDVAVGTNSRGQAGGALGNVMDKALRAATDLILRSRMGRYNNNTYNQFSNQMARALLNNIAKSGRVSLDGILKSDAQGFTRFDPDSLTPQDWPGSALDWHNLYNKDLLNPLDLATAFGNLAAGAQRLFQDPLNFGGWICEHLRDWLDLPRDGKYYVYDPLVLDLDGDGIETTGSRKLSGALFDHDGDGIRTATGWVKADDGLLAVDRNGDGIINDGTELFGDSTLLADGSKAANGYAALREFDSNGDGRVDAQDAHFDQLRVWRDLNQDGICQSNELFTLEQVGVKALNLANKNSNTNLKNGNTLAQIGSYETTDGQTRVMGDVNFEHKPVFSEYAEEVKLTEEQKQAPNLKGTGRVRDLRDAAALSQNLAAVLQSYAQAQTRSEQLALLDKLLLEWAKSDPQFDENADYALGMNWVNTGSASSGGSAIRPSEESKLTVVDPEWAKKFKTYRDKLNVLNAFTGETSRLFYAGTPKQRQQLLDTIDKTYNGIRNSLYESLLFQTRLKPYMEKLTFKLENDEVSLDFSGIAATFNQVFQHNPEKAFVDLGEFLAYHYTGFWPDGMKLFGEYVDYAKAHDVLDQWCDLLGKTVQDKLSVQSGSDGNDILIGTNLLGGRDILQGGAGDDVLIGGIGNDELDGGAGSDVYEFARGFGRDIIRNHDTGVNKVDKIRFTDGIVQDEVIFTRDGNHLLLKIRGTSDQITVVNFFTGDGHGGDQIDVVEFADGSQLDVEAIKALLLKPTEGNDVLIGYESDDTLIGLGGNDVLKGHGGNDFLDGGDGDDNLDGGDGNDVLIGGAGNDFIYGGDGDDTINGGTGNDYLEGGIGSDLFVFDKNFGHDQLLEFNPSGKDVNTVFFNNWSKYDFTYSRKGQDLYIVSKHSDDSLKIINFFRESGVNQIDVIKFSRYGQLNVDDIRALTQLGTNGDDELYAYGSKPTYLHGGLGNDQLFGADGNDTLIGGAGNDRLYGGAGNDFLFGELGDDYLDGGSGDDRLYGGIGNDRLDGGAGNDFLYGELGDDYLDGGNGDDRLYGGIGDDILVGGLGNDYLEGGIGNDVYVFSKGHGQDTILEYNPCSMDVNTIRFKDVRANELVYRKDGFDLVMSGYNGTDSVVVKNFFCSTVHQIEVFEFADKTITRQQLGLDKVGAFAQNGIITTANHMDAIGLYNDDADLFNINFARFADNHVAENDNVNHLNGVQYLFDKGSSEYQNSGNAENAQVTTQVQYLITAMANMSSGHAEALAAPEQIVLTQQDRVISAYWGS</sequence>
<evidence type="ECO:0000259" key="10">
    <source>
        <dbReference type="Pfam" id="PF06594"/>
    </source>
</evidence>
<dbReference type="Proteomes" id="UP000231484">
    <property type="component" value="Unassembled WGS sequence"/>
</dbReference>
<dbReference type="SUPFAM" id="SSF103647">
    <property type="entry name" value="TSP type-3 repeat"/>
    <property type="match status" value="1"/>
</dbReference>
<keyword evidence="7" id="KW-0843">Virulence</keyword>
<evidence type="ECO:0000256" key="4">
    <source>
        <dbReference type="ARBA" id="ARBA00022656"/>
    </source>
</evidence>
<dbReference type="GO" id="GO:0005509">
    <property type="term" value="F:calcium ion binding"/>
    <property type="evidence" value="ECO:0007669"/>
    <property type="project" value="InterPro"/>
</dbReference>
<keyword evidence="5" id="KW-0677">Repeat</keyword>
<protein>
    <recommendedName>
        <fullName evidence="10">Haemolysin-type calcium binding-related domain-containing protein</fullName>
    </recommendedName>
</protein>
<dbReference type="PANTHER" id="PTHR38340">
    <property type="entry name" value="S-LAYER PROTEIN"/>
    <property type="match status" value="1"/>
</dbReference>
<evidence type="ECO:0000313" key="11">
    <source>
        <dbReference type="EMBL" id="PIT52774.1"/>
    </source>
</evidence>
<evidence type="ECO:0000256" key="3">
    <source>
        <dbReference type="ARBA" id="ARBA00022525"/>
    </source>
</evidence>
<evidence type="ECO:0000256" key="2">
    <source>
        <dbReference type="ARBA" id="ARBA00004613"/>
    </source>
</evidence>
<dbReference type="PROSITE" id="PS00330">
    <property type="entry name" value="HEMOLYSIN_CALCIUM"/>
    <property type="match status" value="9"/>
</dbReference>
<dbReference type="SUPFAM" id="SSF51120">
    <property type="entry name" value="beta-Roll"/>
    <property type="match status" value="3"/>
</dbReference>
<gene>
    <name evidence="11" type="ORF">BHC48_01495</name>
</gene>
<dbReference type="InterPro" id="IPR010566">
    <property type="entry name" value="Haemolys_ca-bd"/>
</dbReference>
<keyword evidence="8" id="KW-0472">Membrane</keyword>
<keyword evidence="3" id="KW-0964">Secreted</keyword>
<feature type="domain" description="Haemolysin-type calcium binding-related" evidence="10">
    <location>
        <begin position="767"/>
        <end position="809"/>
    </location>
</feature>
<keyword evidence="6" id="KW-0106">Calcium</keyword>
<organism evidence="11 12">
    <name type="scientific">Snodgrassella alvi</name>
    <dbReference type="NCBI Taxonomy" id="1196083"/>
    <lineage>
        <taxon>Bacteria</taxon>
        <taxon>Pseudomonadati</taxon>
        <taxon>Pseudomonadota</taxon>
        <taxon>Betaproteobacteria</taxon>
        <taxon>Neisseriales</taxon>
        <taxon>Neisseriaceae</taxon>
        <taxon>Snodgrassella</taxon>
    </lineage>
</organism>
<name>A0A2N9XTT2_9NEIS</name>
<dbReference type="PRINTS" id="PR00313">
    <property type="entry name" value="CABNDNGRPT"/>
</dbReference>